<name>A0A6A4SNJ0_SCOMX</name>
<dbReference type="AlphaFoldDB" id="A0A6A4SNJ0"/>
<dbReference type="EMBL" id="VEVO01000012">
    <property type="protein sequence ID" value="KAF0033728.1"/>
    <property type="molecule type" value="Genomic_DNA"/>
</dbReference>
<proteinExistence type="predicted"/>
<organism evidence="1 2">
    <name type="scientific">Scophthalmus maximus</name>
    <name type="common">Turbot</name>
    <name type="synonym">Psetta maxima</name>
    <dbReference type="NCBI Taxonomy" id="52904"/>
    <lineage>
        <taxon>Eukaryota</taxon>
        <taxon>Metazoa</taxon>
        <taxon>Chordata</taxon>
        <taxon>Craniata</taxon>
        <taxon>Vertebrata</taxon>
        <taxon>Euteleostomi</taxon>
        <taxon>Actinopterygii</taxon>
        <taxon>Neopterygii</taxon>
        <taxon>Teleostei</taxon>
        <taxon>Neoteleostei</taxon>
        <taxon>Acanthomorphata</taxon>
        <taxon>Carangaria</taxon>
        <taxon>Pleuronectiformes</taxon>
        <taxon>Pleuronectoidei</taxon>
        <taxon>Scophthalmidae</taxon>
        <taxon>Scophthalmus</taxon>
    </lineage>
</organism>
<protein>
    <submittedName>
        <fullName evidence="1">Uncharacterized protein</fullName>
    </submittedName>
</protein>
<comment type="caution">
    <text evidence="1">The sequence shown here is derived from an EMBL/GenBank/DDBJ whole genome shotgun (WGS) entry which is preliminary data.</text>
</comment>
<gene>
    <name evidence="1" type="ORF">F2P81_013794</name>
</gene>
<evidence type="ECO:0000313" key="2">
    <source>
        <dbReference type="Proteomes" id="UP000438429"/>
    </source>
</evidence>
<sequence length="115" mass="12851">MAKRSTRYALYREAGKEAPVVIHFPIVASATLEVSEAPRGLRDWSGANSTSVNREDFLLFSDLIFGSTLRENSWLTKVLPVSPLDSVHIYMKRHSGKSCLFSTGTKSTDFVEKQI</sequence>
<dbReference type="Proteomes" id="UP000438429">
    <property type="component" value="Unassembled WGS sequence"/>
</dbReference>
<reference evidence="1 2" key="1">
    <citation type="submission" date="2019-06" db="EMBL/GenBank/DDBJ databases">
        <title>Draft genomes of female and male turbot (Scophthalmus maximus).</title>
        <authorList>
            <person name="Xu H."/>
            <person name="Xu X.-W."/>
            <person name="Shao C."/>
            <person name="Chen S."/>
        </authorList>
    </citation>
    <scope>NUCLEOTIDE SEQUENCE [LARGE SCALE GENOMIC DNA]</scope>
    <source>
        <strain evidence="1">Ysfricsl-2016a</strain>
        <tissue evidence="1">Blood</tissue>
    </source>
</reference>
<evidence type="ECO:0000313" key="1">
    <source>
        <dbReference type="EMBL" id="KAF0033728.1"/>
    </source>
</evidence>
<accession>A0A6A4SNJ0</accession>